<keyword evidence="1" id="KW-0479">Metal-binding</keyword>
<dbReference type="SMART" id="SM00343">
    <property type="entry name" value="ZnF_C2HC"/>
    <property type="match status" value="1"/>
</dbReference>
<keyword evidence="1" id="KW-0863">Zinc-finger</keyword>
<dbReference type="Proteomes" id="UP000198211">
    <property type="component" value="Unassembled WGS sequence"/>
</dbReference>
<dbReference type="GO" id="GO:0003676">
    <property type="term" value="F:nucleic acid binding"/>
    <property type="evidence" value="ECO:0007669"/>
    <property type="project" value="InterPro"/>
</dbReference>
<dbReference type="Gene3D" id="4.10.60.10">
    <property type="entry name" value="Zinc finger, CCHC-type"/>
    <property type="match status" value="1"/>
</dbReference>
<feature type="domain" description="CCHC-type" evidence="3">
    <location>
        <begin position="501"/>
        <end position="514"/>
    </location>
</feature>
<accession>A0A225WHR2</accession>
<evidence type="ECO:0000256" key="1">
    <source>
        <dbReference type="PROSITE-ProRule" id="PRU00047"/>
    </source>
</evidence>
<reference evidence="4" key="1">
    <citation type="journal article" date="2017" name="Genome Biol. Evol.">
        <title>Phytophthora megakarya and P. palmivora, closely related causal agents of cacao black pod rot, underwent increases in genome sizes and gene numbers by different mechanisms.</title>
        <authorList>
            <person name="Ali S.S."/>
            <person name="Shao J."/>
            <person name="Lary D.J."/>
            <person name="Kronmiller B."/>
            <person name="Shen D."/>
            <person name="Strem M.D."/>
            <person name="Amoako-Attah I."/>
            <person name="Akrofi A.Y."/>
            <person name="Begoude B.A."/>
            <person name="Ten Hoopen G.M."/>
            <person name="Coulibaly K."/>
            <person name="Kebe B.I."/>
            <person name="Melnick R.L."/>
            <person name="Guiltinan M.J."/>
            <person name="Tyler B.M."/>
            <person name="Meinhardt L.W."/>
            <person name="Bailey B.A."/>
        </authorList>
    </citation>
    <scope>NUCLEOTIDE SEQUENCE</scope>
    <source>
        <strain evidence="4">Zdho120</strain>
    </source>
</reference>
<feature type="compositionally biased region" description="Polar residues" evidence="2">
    <location>
        <begin position="400"/>
        <end position="411"/>
    </location>
</feature>
<keyword evidence="1" id="KW-0862">Zinc</keyword>
<evidence type="ECO:0000256" key="2">
    <source>
        <dbReference type="SAM" id="MobiDB-lite"/>
    </source>
</evidence>
<evidence type="ECO:0000313" key="4">
    <source>
        <dbReference type="EMBL" id="OWZ17072.1"/>
    </source>
</evidence>
<sequence>MSTDTNVIARDQRALRRAASAERVVSGQQKKSRGTLVVDTGGDGVVSLESPEIRSAGDTPAGTSGSSGFGGSDTGDRQGRGMRNPPTGVSTRSDGRGNEDGNSGNDRPVVPQVGVVGYGGEIVDLENAGGDGRRGGAGLGRTPPPQPPNRNTGTGTTGDTARASTPQVVVREKAKALKVSKFKGLDDSMPVTMWLKTVRAETVAPRDENIETLAGMLRAKYMTRRTTPEVVDLLSARRQMRGERLLEYAQSLREIAEQGDISEDWLVSAFLKGMSSTVGATHVRGHRPGTLDEAVSLAIPHVGDYGEGYGIGLDAAMSAWDAREATHGRGPLAPAGSRLEQSGLTKNLENVVTGYGATWGAASKPPRYDTEGRPVGTGKSGVNEWWKAIPPGYRLVPDSDVTTGATRNLESQGEARGKRQGSDQFAKRSGKTLKIEGVPVRNGAGNDNQAGGLGRRGVYGVGTGDPDPSLATREGRIRNQERYMERRTQQTAFVPRPGTICFYCGQPGHFARNCELKTSDMAIGQHGPASGSGGERTGNDQRA</sequence>
<organism evidence="4 6">
    <name type="scientific">Phytophthora megakarya</name>
    <dbReference type="NCBI Taxonomy" id="4795"/>
    <lineage>
        <taxon>Eukaryota</taxon>
        <taxon>Sar</taxon>
        <taxon>Stramenopiles</taxon>
        <taxon>Oomycota</taxon>
        <taxon>Peronosporomycetes</taxon>
        <taxon>Peronosporales</taxon>
        <taxon>Peronosporaceae</taxon>
        <taxon>Phytophthora</taxon>
    </lineage>
</organism>
<dbReference type="OrthoDB" id="117242at2759"/>
<evidence type="ECO:0000313" key="5">
    <source>
        <dbReference type="EMBL" id="OWZ17074.1"/>
    </source>
</evidence>
<feature type="region of interest" description="Disordered" evidence="2">
    <location>
        <begin position="1"/>
        <end position="166"/>
    </location>
</feature>
<dbReference type="AlphaFoldDB" id="A0A225WHR2"/>
<dbReference type="InterPro" id="IPR036875">
    <property type="entry name" value="Znf_CCHC_sf"/>
</dbReference>
<dbReference type="EMBL" id="NBNE01000818">
    <property type="protein sequence ID" value="OWZ17072.1"/>
    <property type="molecule type" value="Genomic_DNA"/>
</dbReference>
<feature type="compositionally biased region" description="Low complexity" evidence="2">
    <location>
        <begin position="149"/>
        <end position="158"/>
    </location>
</feature>
<keyword evidence="6" id="KW-1185">Reference proteome</keyword>
<evidence type="ECO:0000259" key="3">
    <source>
        <dbReference type="PROSITE" id="PS50158"/>
    </source>
</evidence>
<name>A0A225WHR2_9STRA</name>
<dbReference type="InterPro" id="IPR001878">
    <property type="entry name" value="Znf_CCHC"/>
</dbReference>
<dbReference type="Pfam" id="PF00098">
    <property type="entry name" value="zf-CCHC"/>
    <property type="match status" value="1"/>
</dbReference>
<dbReference type="GO" id="GO:0008270">
    <property type="term" value="F:zinc ion binding"/>
    <property type="evidence" value="ECO:0007669"/>
    <property type="project" value="UniProtKB-KW"/>
</dbReference>
<evidence type="ECO:0000313" key="6">
    <source>
        <dbReference type="Proteomes" id="UP000198211"/>
    </source>
</evidence>
<proteinExistence type="predicted"/>
<dbReference type="EMBL" id="NBNE01000818">
    <property type="protein sequence ID" value="OWZ17074.1"/>
    <property type="molecule type" value="Genomic_DNA"/>
</dbReference>
<feature type="region of interest" description="Disordered" evidence="2">
    <location>
        <begin position="397"/>
        <end position="472"/>
    </location>
</feature>
<gene>
    <name evidence="4" type="ORF">PHMEG_0009032</name>
    <name evidence="5" type="ORF">PHMEG_0009034</name>
</gene>
<reference evidence="6" key="2">
    <citation type="submission" date="2017-03" db="EMBL/GenBank/DDBJ databases">
        <title>Phytopthora megakarya and P. palmivora, two closely related causual agents of cacao black pod achieved similar genome size and gene model numbers by different mechanisms.</title>
        <authorList>
            <person name="Ali S."/>
            <person name="Shao J."/>
            <person name="Larry D.J."/>
            <person name="Kronmiller B."/>
            <person name="Shen D."/>
            <person name="Strem M.D."/>
            <person name="Melnick R.L."/>
            <person name="Guiltinan M.J."/>
            <person name="Tyler B.M."/>
            <person name="Meinhardt L.W."/>
            <person name="Bailey B.A."/>
        </authorList>
    </citation>
    <scope>NUCLEOTIDE SEQUENCE [LARGE SCALE GENOMIC DNA]</scope>
    <source>
        <strain evidence="6">zdho120</strain>
    </source>
</reference>
<feature type="compositionally biased region" description="Gly residues" evidence="2">
    <location>
        <begin position="451"/>
        <end position="463"/>
    </location>
</feature>
<dbReference type="PROSITE" id="PS50158">
    <property type="entry name" value="ZF_CCHC"/>
    <property type="match status" value="1"/>
</dbReference>
<comment type="caution">
    <text evidence="4">The sequence shown here is derived from an EMBL/GenBank/DDBJ whole genome shotgun (WGS) entry which is preliminary data.</text>
</comment>
<reference evidence="4" key="3">
    <citation type="submission" date="2017-03" db="EMBL/GenBank/DDBJ databases">
        <authorList>
            <person name="Afonso C.L."/>
            <person name="Miller P.J."/>
            <person name="Scott M.A."/>
            <person name="Spackman E."/>
            <person name="Goraichik I."/>
            <person name="Dimitrov K.M."/>
            <person name="Suarez D.L."/>
            <person name="Swayne D.E."/>
        </authorList>
    </citation>
    <scope>NUCLEOTIDE SEQUENCE</scope>
    <source>
        <strain evidence="4">Zdho120</strain>
    </source>
</reference>
<dbReference type="SUPFAM" id="SSF57756">
    <property type="entry name" value="Retrovirus zinc finger-like domains"/>
    <property type="match status" value="1"/>
</dbReference>
<protein>
    <recommendedName>
        <fullName evidence="3">CCHC-type domain-containing protein</fullName>
    </recommendedName>
</protein>